<dbReference type="SUPFAM" id="SSF48452">
    <property type="entry name" value="TPR-like"/>
    <property type="match status" value="1"/>
</dbReference>
<dbReference type="Gene3D" id="3.40.50.2000">
    <property type="entry name" value="Glycogen Phosphorylase B"/>
    <property type="match status" value="1"/>
</dbReference>
<dbReference type="EMBL" id="NEVS01000004">
    <property type="protein sequence ID" value="OZI62450.1"/>
    <property type="molecule type" value="Genomic_DNA"/>
</dbReference>
<keyword evidence="2" id="KW-1185">Reference proteome</keyword>
<dbReference type="InterPro" id="IPR011990">
    <property type="entry name" value="TPR-like_helical_dom_sf"/>
</dbReference>
<accession>A0A261UME0</accession>
<dbReference type="Proteomes" id="UP000215767">
    <property type="component" value="Unassembled WGS sequence"/>
</dbReference>
<dbReference type="AlphaFoldDB" id="A0A261UME0"/>
<proteinExistence type="predicted"/>
<dbReference type="OrthoDB" id="9814129at2"/>
<reference evidence="2" key="1">
    <citation type="submission" date="2017-05" db="EMBL/GenBank/DDBJ databases">
        <title>Complete and WGS of Bordetella genogroups.</title>
        <authorList>
            <person name="Spilker T."/>
            <person name="Lipuma J."/>
        </authorList>
    </citation>
    <scope>NUCLEOTIDE SEQUENCE [LARGE SCALE GENOMIC DNA]</scope>
    <source>
        <strain evidence="2">AU8856</strain>
    </source>
</reference>
<comment type="caution">
    <text evidence="1">The sequence shown here is derived from an EMBL/GenBank/DDBJ whole genome shotgun (WGS) entry which is preliminary data.</text>
</comment>
<dbReference type="RefSeq" id="WP_094843827.1">
    <property type="nucleotide sequence ID" value="NZ_NEVS01000004.1"/>
</dbReference>
<gene>
    <name evidence="1" type="ORF">CAL28_25070</name>
</gene>
<dbReference type="GO" id="GO:0016740">
    <property type="term" value="F:transferase activity"/>
    <property type="evidence" value="ECO:0007669"/>
    <property type="project" value="UniProtKB-KW"/>
</dbReference>
<protein>
    <submittedName>
        <fullName evidence="1">Glycosyl transferase family 8</fullName>
    </submittedName>
</protein>
<evidence type="ECO:0000313" key="2">
    <source>
        <dbReference type="Proteomes" id="UP000215767"/>
    </source>
</evidence>
<organism evidence="1 2">
    <name type="scientific">Bordetella genomosp. 11</name>
    <dbReference type="NCBI Taxonomy" id="1416808"/>
    <lineage>
        <taxon>Bacteria</taxon>
        <taxon>Pseudomonadati</taxon>
        <taxon>Pseudomonadota</taxon>
        <taxon>Betaproteobacteria</taxon>
        <taxon>Burkholderiales</taxon>
        <taxon>Alcaligenaceae</taxon>
        <taxon>Bordetella</taxon>
    </lineage>
</organism>
<dbReference type="Gene3D" id="1.25.40.10">
    <property type="entry name" value="Tetratricopeptide repeat domain"/>
    <property type="match status" value="1"/>
</dbReference>
<sequence>MRNAEELARQAGKLLDDRQYAEAEGLLRAGIDPAGAPSELWRLLAQAVKHLGRVAEAAAIQEMLVRAVPGDLSARFDLAETLLLQGDFARGWREYRWRYSLAHTAAIERKVPLPRWDGRRIAGQTLLIHDEQGYGDTLQFIRMVAWAKARSAARIVLEIHPDLLGIARRAAGHDAISTRGDLPPPFDQHCELMSLPMAMGLRLQDLPGETPYLSPDPARVSKWRARLAALPRPWVALVWAGRPSHPNDANRSLALSDLAPLALPGITYLAIQKGPAAGQARTPPSGMSIVPLDDEIHDFEDTAAILALADLLISIDSSPVHLAGGLNRPAWVMLPFLPDWRWLMDRTDTPWYPSLRLFRQPAPGDWTAVLRDVAQALARTFPGGRPAR</sequence>
<dbReference type="SUPFAM" id="SSF53756">
    <property type="entry name" value="UDP-Glycosyltransferase/glycogen phosphorylase"/>
    <property type="match status" value="1"/>
</dbReference>
<name>A0A261UME0_9BORD</name>
<evidence type="ECO:0000313" key="1">
    <source>
        <dbReference type="EMBL" id="OZI62450.1"/>
    </source>
</evidence>
<keyword evidence="1" id="KW-0808">Transferase</keyword>